<accession>A0A0A8YLK3</accession>
<dbReference type="EMBL" id="GBRH01271427">
    <property type="protein sequence ID" value="JAD26468.1"/>
    <property type="molecule type" value="Transcribed_RNA"/>
</dbReference>
<reference evidence="2" key="1">
    <citation type="submission" date="2014-09" db="EMBL/GenBank/DDBJ databases">
        <authorList>
            <person name="Magalhaes I.L.F."/>
            <person name="Oliveira U."/>
            <person name="Santos F.R."/>
            <person name="Vidigal T.H.D.A."/>
            <person name="Brescovit A.D."/>
            <person name="Santos A.J."/>
        </authorList>
    </citation>
    <scope>NUCLEOTIDE SEQUENCE</scope>
    <source>
        <tissue evidence="2">Shoot tissue taken approximately 20 cm above the soil surface</tissue>
    </source>
</reference>
<protein>
    <submittedName>
        <fullName evidence="2">Uncharacterized protein</fullName>
    </submittedName>
</protein>
<sequence length="22" mass="2515">MIAPDFHNNPTRPLHGLGLWID</sequence>
<evidence type="ECO:0000313" key="2">
    <source>
        <dbReference type="EMBL" id="JAD26468.1"/>
    </source>
</evidence>
<name>A0A0A8YLK3_ARUDO</name>
<reference evidence="2" key="2">
    <citation type="journal article" date="2015" name="Data Brief">
        <title>Shoot transcriptome of the giant reed, Arundo donax.</title>
        <authorList>
            <person name="Barrero R.A."/>
            <person name="Guerrero F.D."/>
            <person name="Moolhuijzen P."/>
            <person name="Goolsby J.A."/>
            <person name="Tidwell J."/>
            <person name="Bellgard S.E."/>
            <person name="Bellgard M.I."/>
        </authorList>
    </citation>
    <scope>NUCLEOTIDE SEQUENCE</scope>
    <source>
        <tissue evidence="2">Shoot tissue taken approximately 20 cm above the soil surface</tissue>
    </source>
</reference>
<feature type="region of interest" description="Disordered" evidence="1">
    <location>
        <begin position="1"/>
        <end position="22"/>
    </location>
</feature>
<dbReference type="AlphaFoldDB" id="A0A0A8YLK3"/>
<evidence type="ECO:0000256" key="1">
    <source>
        <dbReference type="SAM" id="MobiDB-lite"/>
    </source>
</evidence>
<proteinExistence type="predicted"/>
<organism evidence="2">
    <name type="scientific">Arundo donax</name>
    <name type="common">Giant reed</name>
    <name type="synonym">Donax arundinaceus</name>
    <dbReference type="NCBI Taxonomy" id="35708"/>
    <lineage>
        <taxon>Eukaryota</taxon>
        <taxon>Viridiplantae</taxon>
        <taxon>Streptophyta</taxon>
        <taxon>Embryophyta</taxon>
        <taxon>Tracheophyta</taxon>
        <taxon>Spermatophyta</taxon>
        <taxon>Magnoliopsida</taxon>
        <taxon>Liliopsida</taxon>
        <taxon>Poales</taxon>
        <taxon>Poaceae</taxon>
        <taxon>PACMAD clade</taxon>
        <taxon>Arundinoideae</taxon>
        <taxon>Arundineae</taxon>
        <taxon>Arundo</taxon>
    </lineage>
</organism>